<dbReference type="Proteomes" id="UP000781710">
    <property type="component" value="Unassembled WGS sequence"/>
</dbReference>
<dbReference type="SUPFAM" id="SSF56925">
    <property type="entry name" value="OMPA-like"/>
    <property type="match status" value="1"/>
</dbReference>
<proteinExistence type="predicted"/>
<dbReference type="EMBL" id="PDWW01000002">
    <property type="protein sequence ID" value="KAF1726954.1"/>
    <property type="molecule type" value="Genomic_DNA"/>
</dbReference>
<accession>A0ABQ6ZL17</accession>
<name>A0ABQ6ZL17_9GAMM</name>
<dbReference type="InterPro" id="IPR011250">
    <property type="entry name" value="OMP/PagP_B-barrel"/>
</dbReference>
<feature type="signal peptide" evidence="1">
    <location>
        <begin position="1"/>
        <end position="20"/>
    </location>
</feature>
<dbReference type="RefSeq" id="WP_162336303.1">
    <property type="nucleotide sequence ID" value="NZ_JBHSRQ010000004.1"/>
</dbReference>
<reference evidence="2 3" key="1">
    <citation type="submission" date="2017-10" db="EMBL/GenBank/DDBJ databases">
        <title>Whole genome sequencing of members of genus Pseudoxanthomonas.</title>
        <authorList>
            <person name="Kumar S."/>
            <person name="Bansal K."/>
            <person name="Kaur A."/>
            <person name="Patil P."/>
            <person name="Sharma S."/>
            <person name="Patil P.B."/>
        </authorList>
    </citation>
    <scope>NUCLEOTIDE SEQUENCE [LARGE SCALE GENOMIC DNA]</scope>
    <source>
        <strain evidence="2 3">DSM 17109</strain>
    </source>
</reference>
<organism evidence="2 3">
    <name type="scientific">Pseudoxanthomonas japonensis</name>
    <dbReference type="NCBI Taxonomy" id="69284"/>
    <lineage>
        <taxon>Bacteria</taxon>
        <taxon>Pseudomonadati</taxon>
        <taxon>Pseudomonadota</taxon>
        <taxon>Gammaproteobacteria</taxon>
        <taxon>Lysobacterales</taxon>
        <taxon>Lysobacteraceae</taxon>
        <taxon>Pseudoxanthomonas</taxon>
    </lineage>
</organism>
<keyword evidence="3" id="KW-1185">Reference proteome</keyword>
<feature type="chain" id="PRO_5045084322" description="Outer membrane protein beta-barrel domain-containing protein" evidence="1">
    <location>
        <begin position="21"/>
        <end position="261"/>
    </location>
</feature>
<keyword evidence="1" id="KW-0732">Signal</keyword>
<comment type="caution">
    <text evidence="2">The sequence shown here is derived from an EMBL/GenBank/DDBJ whole genome shotgun (WGS) entry which is preliminary data.</text>
</comment>
<evidence type="ECO:0000313" key="2">
    <source>
        <dbReference type="EMBL" id="KAF1726954.1"/>
    </source>
</evidence>
<dbReference type="Gene3D" id="2.40.160.20">
    <property type="match status" value="1"/>
</dbReference>
<gene>
    <name evidence="2" type="ORF">CSC78_02305</name>
</gene>
<evidence type="ECO:0000256" key="1">
    <source>
        <dbReference type="SAM" id="SignalP"/>
    </source>
</evidence>
<evidence type="ECO:0000313" key="3">
    <source>
        <dbReference type="Proteomes" id="UP000781710"/>
    </source>
</evidence>
<protein>
    <recommendedName>
        <fullName evidence="4">Outer membrane protein beta-barrel domain-containing protein</fullName>
    </recommendedName>
</protein>
<evidence type="ECO:0008006" key="4">
    <source>
        <dbReference type="Google" id="ProtNLM"/>
    </source>
</evidence>
<sequence>MKKSLFALAISFALAAPAYAAGPDQGKLSMSVFGGTDTPVSGDVHDGAIAPVPDLGPLNPALAGVSAELRIQSRSHADIYDNAMGYGLEFAYGLNQNAEIFGQVRRTETDPGTVQVGGAFVPALNTTLPVYGTFSDYKALTVEAGYRHYFMEPGYTRPFIAGRLGATQTDDIRATFEIPDAGITIANAPFTEKKWAASAGVDVGVLIPVNDSFSITAQAGVRYVADLSGDDSAIGGLGLGSINDTGKRVSVPVSIAARFDF</sequence>